<dbReference type="InterPro" id="IPR059153">
    <property type="entry name" value="NSD_PHD-1st"/>
</dbReference>
<reference evidence="11" key="1">
    <citation type="submission" date="2021-11" db="EMBL/GenBank/DDBJ databases">
        <authorList>
            <consortium name="Genoscope - CEA"/>
            <person name="William W."/>
        </authorList>
    </citation>
    <scope>NUCLEOTIDE SEQUENCE</scope>
</reference>
<protein>
    <recommendedName>
        <fullName evidence="10">PHD-type domain-containing protein</fullName>
    </recommendedName>
</protein>
<dbReference type="OrthoDB" id="433924at2759"/>
<feature type="region of interest" description="Disordered" evidence="9">
    <location>
        <begin position="111"/>
        <end position="166"/>
    </location>
</feature>
<dbReference type="AlphaFoldDB" id="A0A8J2SA89"/>
<dbReference type="Gene3D" id="2.30.30.140">
    <property type="match status" value="1"/>
</dbReference>
<dbReference type="Pfam" id="PF23011">
    <property type="entry name" value="PHD-1st_NSD"/>
    <property type="match status" value="1"/>
</dbReference>
<evidence type="ECO:0000256" key="3">
    <source>
        <dbReference type="ARBA" id="ARBA00022723"/>
    </source>
</evidence>
<feature type="domain" description="PHD-type" evidence="10">
    <location>
        <begin position="179"/>
        <end position="226"/>
    </location>
</feature>
<dbReference type="InterPro" id="IPR040684">
    <property type="entry name" value="HMUDK_hel"/>
</dbReference>
<evidence type="ECO:0000256" key="4">
    <source>
        <dbReference type="ARBA" id="ARBA00022771"/>
    </source>
</evidence>
<dbReference type="GO" id="GO:0008270">
    <property type="term" value="F:zinc ion binding"/>
    <property type="evidence" value="ECO:0007669"/>
    <property type="project" value="UniProtKB-KW"/>
</dbReference>
<feature type="domain" description="PHD-type" evidence="10">
    <location>
        <begin position="280"/>
        <end position="331"/>
    </location>
</feature>
<keyword evidence="4 8" id="KW-0863">Zinc-finger</keyword>
<feature type="binding site" evidence="7">
    <location>
        <position position="195"/>
    </location>
    <ligand>
        <name>Zn(2+)</name>
        <dbReference type="ChEBI" id="CHEBI:29105"/>
        <label>2</label>
    </ligand>
</feature>
<keyword evidence="12" id="KW-1185">Reference proteome</keyword>
<dbReference type="InterPro" id="IPR019787">
    <property type="entry name" value="Znf_PHD-finger"/>
</dbReference>
<comment type="similarity">
    <text evidence="2">Belongs to the ING family.</text>
</comment>
<dbReference type="PROSITE" id="PS50016">
    <property type="entry name" value="ZF_PHD_2"/>
    <property type="match status" value="2"/>
</dbReference>
<proteinExistence type="inferred from homology"/>
<keyword evidence="3 7" id="KW-0479">Metal-binding</keyword>
<organism evidence="11 12">
    <name type="scientific">Pelagomonas calceolata</name>
    <dbReference type="NCBI Taxonomy" id="35677"/>
    <lineage>
        <taxon>Eukaryota</taxon>
        <taxon>Sar</taxon>
        <taxon>Stramenopiles</taxon>
        <taxon>Ochrophyta</taxon>
        <taxon>Pelagophyceae</taxon>
        <taxon>Pelagomonadales</taxon>
        <taxon>Pelagomonadaceae</taxon>
        <taxon>Pelagomonas</taxon>
    </lineage>
</organism>
<keyword evidence="5 7" id="KW-0862">Zinc</keyword>
<dbReference type="CDD" id="cd20404">
    <property type="entry name" value="Tudor_Agenet_AtEML-like"/>
    <property type="match status" value="1"/>
</dbReference>
<comment type="caution">
    <text evidence="11">The sequence shown here is derived from an EMBL/GenBank/DDBJ whole genome shotgun (WGS) entry which is preliminary data.</text>
</comment>
<feature type="binding site" evidence="7">
    <location>
        <position position="184"/>
    </location>
    <ligand>
        <name>Zn(2+)</name>
        <dbReference type="ChEBI" id="CHEBI:29105"/>
        <label>1</label>
    </ligand>
</feature>
<feature type="region of interest" description="Disordered" evidence="9">
    <location>
        <begin position="229"/>
        <end position="251"/>
    </location>
</feature>
<feature type="binding site" evidence="7">
    <location>
        <position position="182"/>
    </location>
    <ligand>
        <name>Zn(2+)</name>
        <dbReference type="ChEBI" id="CHEBI:29105"/>
        <label>1</label>
    </ligand>
</feature>
<dbReference type="Proteomes" id="UP000789595">
    <property type="component" value="Unassembled WGS sequence"/>
</dbReference>
<feature type="region of interest" description="Disordered" evidence="9">
    <location>
        <begin position="890"/>
        <end position="931"/>
    </location>
</feature>
<feature type="binding site" evidence="7">
    <location>
        <position position="223"/>
    </location>
    <ligand>
        <name>Zn(2+)</name>
        <dbReference type="ChEBI" id="CHEBI:29105"/>
        <label>2</label>
    </ligand>
</feature>
<feature type="compositionally biased region" description="Acidic residues" evidence="9">
    <location>
        <begin position="914"/>
        <end position="931"/>
    </location>
</feature>
<dbReference type="PROSITE" id="PS01359">
    <property type="entry name" value="ZF_PHD_1"/>
    <property type="match status" value="1"/>
</dbReference>
<dbReference type="Gene3D" id="3.30.40.10">
    <property type="entry name" value="Zinc/RING finger domain, C3HC4 (zinc finger)"/>
    <property type="match status" value="3"/>
</dbReference>
<dbReference type="Pfam" id="PF18723">
    <property type="entry name" value="HMUDK_hel"/>
    <property type="match status" value="1"/>
</dbReference>
<dbReference type="SUPFAM" id="SSF63748">
    <property type="entry name" value="Tudor/PWWP/MBT"/>
    <property type="match status" value="1"/>
</dbReference>
<keyword evidence="6" id="KW-0539">Nucleus</keyword>
<feature type="binding site" evidence="7">
    <location>
        <position position="199"/>
    </location>
    <ligand>
        <name>Zn(2+)</name>
        <dbReference type="ChEBI" id="CHEBI:29105"/>
        <label>2</label>
    </ligand>
</feature>
<evidence type="ECO:0000256" key="8">
    <source>
        <dbReference type="PROSITE-ProRule" id="PRU00146"/>
    </source>
</evidence>
<evidence type="ECO:0000313" key="11">
    <source>
        <dbReference type="EMBL" id="CAH0368723.1"/>
    </source>
</evidence>
<dbReference type="InterPro" id="IPR013083">
    <property type="entry name" value="Znf_RING/FYVE/PHD"/>
</dbReference>
<dbReference type="SUPFAM" id="SSF57903">
    <property type="entry name" value="FYVE/PHD zinc finger"/>
    <property type="match status" value="3"/>
</dbReference>
<dbReference type="PANTHER" id="PTHR10333">
    <property type="entry name" value="INHIBITOR OF GROWTH PROTEIN"/>
    <property type="match status" value="1"/>
</dbReference>
<evidence type="ECO:0000256" key="6">
    <source>
        <dbReference type="ARBA" id="ARBA00023242"/>
    </source>
</evidence>
<evidence type="ECO:0000256" key="2">
    <source>
        <dbReference type="ARBA" id="ARBA00010210"/>
    </source>
</evidence>
<accession>A0A8J2SA89</accession>
<dbReference type="InterPro" id="IPR028651">
    <property type="entry name" value="ING_fam"/>
</dbReference>
<comment type="subcellular location">
    <subcellularLocation>
        <location evidence="1">Nucleus</location>
    </subcellularLocation>
</comment>
<evidence type="ECO:0000256" key="1">
    <source>
        <dbReference type="ARBA" id="ARBA00004123"/>
    </source>
</evidence>
<evidence type="ECO:0000256" key="7">
    <source>
        <dbReference type="PIRSR" id="PIRSR628651-51"/>
    </source>
</evidence>
<dbReference type="InterPro" id="IPR001965">
    <property type="entry name" value="Znf_PHD"/>
</dbReference>
<evidence type="ECO:0000259" key="10">
    <source>
        <dbReference type="PROSITE" id="PS50016"/>
    </source>
</evidence>
<evidence type="ECO:0000256" key="9">
    <source>
        <dbReference type="SAM" id="MobiDB-lite"/>
    </source>
</evidence>
<dbReference type="SMART" id="SM00249">
    <property type="entry name" value="PHD"/>
    <property type="match status" value="3"/>
</dbReference>
<dbReference type="InterPro" id="IPR011011">
    <property type="entry name" value="Znf_FYVE_PHD"/>
</dbReference>
<dbReference type="InterPro" id="IPR019786">
    <property type="entry name" value="Zinc_finger_PHD-type_CS"/>
</dbReference>
<evidence type="ECO:0000256" key="5">
    <source>
        <dbReference type="ARBA" id="ARBA00022833"/>
    </source>
</evidence>
<feature type="compositionally biased region" description="Basic and acidic residues" evidence="9">
    <location>
        <begin position="111"/>
        <end position="123"/>
    </location>
</feature>
<evidence type="ECO:0000313" key="12">
    <source>
        <dbReference type="Proteomes" id="UP000789595"/>
    </source>
</evidence>
<sequence>MAHLVGKRIEVYWDGDARFYKGRVARYAPRTGRHEVAYDDDETEWLRLDRARHRFVDGGGSRYTIEWEWADEKAQGAHAAAVAQLVAAVGATPQVASTYLDAHGSPEAAAERYLRDRDGDRPRRAARGAAPKREPATPPRRPAKRRRADKGAAAGTKATVDDDEAAPLVQGVDDEWADWRGCVCGGSYYGEMVACEGGCDNWFHFACVGLTRLPRGEWLCQDCKTKKKPKKRRVEKQPEPLPPPPAEATAGDAALARRLAADARPLRRGRSATQPKAEDAGWCICGGSGEGAMVRCDDASCALGRGWFHFACVGLAEEPRGRWLCPECRPAAPVQKRRRERHCWCDRPDDGRPMVECSIGNCPRPWHHFACVGLANEVPDNWACAACERSSETRVRSAIVECGRDLVKRAAVEFARRSCGAALADVVYTVHRGRAGGCRWRAPERDDTEIGERAAARECLTALLWAASLRGTPPGPAFDAEVGSFARVARLGPHRHSQRPAPLKAVVRSPRGLVLFRAPSDYAAAFGVTCHAREHFLQLQGAAPRTTSSSRRALQVRPAFPDAARAPPSDLTMRFLDMLRARDSIRIQKAAGAPWPWSGDDVLNCHKFTNVKREHDRVTAWLRAHWTEPHADADAATVLFNCGVFRTFGTVAFAEALGWTHSLDEWDAAKARAAAVACWRGGRHAFTRAYCRPRFNAERRRGDAGARPPVDVYDGAIRILAALRGECHNVMDRGGSWRAVCTRLRRVAGFGGSGFMAKEVLHDAMGWASVRALVRDAGDWTPPGPGARRGLNRLHGRALDLGALAPADSPGEARFIKEMGLLLGALRDSDRAFCSSLELDIHDVQFQLCEYDKYCRAAGEGRGHVPPYRPCAALFAGGAAPPGLELRPLSEEWHALRPARPASPTDEAATSRDGDDDDDLVEGDGDVPMEV</sequence>
<name>A0A8J2SA89_9STRA</name>
<feature type="binding site" evidence="7">
    <location>
        <position position="220"/>
    </location>
    <ligand>
        <name>Zn(2+)</name>
        <dbReference type="ChEBI" id="CHEBI:29105"/>
        <label>2</label>
    </ligand>
</feature>
<dbReference type="GO" id="GO:0005634">
    <property type="term" value="C:nucleus"/>
    <property type="evidence" value="ECO:0007669"/>
    <property type="project" value="UniProtKB-SubCell"/>
</dbReference>
<feature type="binding site" evidence="7">
    <location>
        <position position="204"/>
    </location>
    <ligand>
        <name>Zn(2+)</name>
        <dbReference type="ChEBI" id="CHEBI:29105"/>
        <label>1</label>
    </ligand>
</feature>
<gene>
    <name evidence="11" type="ORF">PECAL_2P18000</name>
</gene>
<feature type="binding site" evidence="7">
    <location>
        <position position="207"/>
    </location>
    <ligand>
        <name>Zn(2+)</name>
        <dbReference type="ChEBI" id="CHEBI:29105"/>
        <label>1</label>
    </ligand>
</feature>
<dbReference type="EMBL" id="CAKKNE010000002">
    <property type="protein sequence ID" value="CAH0368723.1"/>
    <property type="molecule type" value="Genomic_DNA"/>
</dbReference>